<name>A0A444Z018_ARAHY</name>
<organism evidence="3 4">
    <name type="scientific">Arachis hypogaea</name>
    <name type="common">Peanut</name>
    <dbReference type="NCBI Taxonomy" id="3818"/>
    <lineage>
        <taxon>Eukaryota</taxon>
        <taxon>Viridiplantae</taxon>
        <taxon>Streptophyta</taxon>
        <taxon>Embryophyta</taxon>
        <taxon>Tracheophyta</taxon>
        <taxon>Spermatophyta</taxon>
        <taxon>Magnoliopsida</taxon>
        <taxon>eudicotyledons</taxon>
        <taxon>Gunneridae</taxon>
        <taxon>Pentapetalae</taxon>
        <taxon>rosids</taxon>
        <taxon>fabids</taxon>
        <taxon>Fabales</taxon>
        <taxon>Fabaceae</taxon>
        <taxon>Papilionoideae</taxon>
        <taxon>50 kb inversion clade</taxon>
        <taxon>dalbergioids sensu lato</taxon>
        <taxon>Dalbergieae</taxon>
        <taxon>Pterocarpus clade</taxon>
        <taxon>Arachis</taxon>
    </lineage>
</organism>
<evidence type="ECO:0000313" key="3">
    <source>
        <dbReference type="EMBL" id="RYR07498.1"/>
    </source>
</evidence>
<dbReference type="STRING" id="3818.A0A444Z018"/>
<reference evidence="3 4" key="1">
    <citation type="submission" date="2019-01" db="EMBL/GenBank/DDBJ databases">
        <title>Sequencing of cultivated peanut Arachis hypogaea provides insights into genome evolution and oil improvement.</title>
        <authorList>
            <person name="Chen X."/>
        </authorList>
    </citation>
    <scope>NUCLEOTIDE SEQUENCE [LARGE SCALE GENOMIC DNA]</scope>
    <source>
        <strain evidence="4">cv. Fuhuasheng</strain>
        <tissue evidence="3">Leaves</tissue>
    </source>
</reference>
<keyword evidence="1" id="KW-0863">Zinc-finger</keyword>
<dbReference type="InterPro" id="IPR001878">
    <property type="entry name" value="Znf_CCHC"/>
</dbReference>
<dbReference type="Proteomes" id="UP000289738">
    <property type="component" value="Chromosome B05"/>
</dbReference>
<dbReference type="PROSITE" id="PS50158">
    <property type="entry name" value="ZF_CCHC"/>
    <property type="match status" value="1"/>
</dbReference>
<proteinExistence type="predicted"/>
<dbReference type="GO" id="GO:0003676">
    <property type="term" value="F:nucleic acid binding"/>
    <property type="evidence" value="ECO:0007669"/>
    <property type="project" value="InterPro"/>
</dbReference>
<comment type="caution">
    <text evidence="3">The sequence shown here is derived from an EMBL/GenBank/DDBJ whole genome shotgun (WGS) entry which is preliminary data.</text>
</comment>
<gene>
    <name evidence="3" type="ORF">Ahy_B05g074858</name>
</gene>
<dbReference type="GO" id="GO:0008270">
    <property type="term" value="F:zinc ion binding"/>
    <property type="evidence" value="ECO:0007669"/>
    <property type="project" value="UniProtKB-KW"/>
</dbReference>
<keyword evidence="4" id="KW-1185">Reference proteome</keyword>
<evidence type="ECO:0000313" key="4">
    <source>
        <dbReference type="Proteomes" id="UP000289738"/>
    </source>
</evidence>
<sequence>MKKLRVHLNNSTCIYNMWQLTGILYVHVIVAIAKKGDRVDTYVNKWLKMDAFRATYGHSISSIKNEDYWKKSIEINSIPPKIKKPIGCPIKRRRPDLVKDRPESTKVKKTFRVTCEKCGKPGHNSKTCKGALKIGTNAEDKVKEKSKKKLSNNSVSVSAETMTAATSGTTFKLFKFILTPGLNVSKKK</sequence>
<accession>A0A444Z018</accession>
<evidence type="ECO:0000256" key="1">
    <source>
        <dbReference type="PROSITE-ProRule" id="PRU00047"/>
    </source>
</evidence>
<keyword evidence="1" id="KW-0862">Zinc</keyword>
<feature type="domain" description="CCHC-type" evidence="2">
    <location>
        <begin position="115"/>
        <end position="129"/>
    </location>
</feature>
<protein>
    <recommendedName>
        <fullName evidence="2">CCHC-type domain-containing protein</fullName>
    </recommendedName>
</protein>
<keyword evidence="1" id="KW-0479">Metal-binding</keyword>
<dbReference type="EMBL" id="SDMP01000015">
    <property type="protein sequence ID" value="RYR07498.1"/>
    <property type="molecule type" value="Genomic_DNA"/>
</dbReference>
<evidence type="ECO:0000259" key="2">
    <source>
        <dbReference type="PROSITE" id="PS50158"/>
    </source>
</evidence>
<dbReference type="AlphaFoldDB" id="A0A444Z018"/>